<keyword evidence="3" id="KW-0807">Transducer</keyword>
<dbReference type="InterPro" id="IPR004090">
    <property type="entry name" value="Chemotax_Me-accpt_rcpt"/>
</dbReference>
<evidence type="ECO:0000259" key="8">
    <source>
        <dbReference type="PROSITE" id="PS50885"/>
    </source>
</evidence>
<comment type="similarity">
    <text evidence="2">Belongs to the methyl-accepting chemotaxis (MCP) protein family.</text>
</comment>
<evidence type="ECO:0000313" key="10">
    <source>
        <dbReference type="Proteomes" id="UP001352263"/>
    </source>
</evidence>
<dbReference type="InterPro" id="IPR051310">
    <property type="entry name" value="MCP_chemotaxis"/>
</dbReference>
<dbReference type="RefSeq" id="WP_326504748.1">
    <property type="nucleotide sequence ID" value="NZ_JAWIIV010000001.1"/>
</dbReference>
<feature type="region of interest" description="Disordered" evidence="5">
    <location>
        <begin position="592"/>
        <end position="619"/>
    </location>
</feature>
<accession>A0ABU6J310</accession>
<dbReference type="Pfam" id="PF12729">
    <property type="entry name" value="4HB_MCP_1"/>
    <property type="match status" value="1"/>
</dbReference>
<dbReference type="Proteomes" id="UP001352263">
    <property type="component" value="Unassembled WGS sequence"/>
</dbReference>
<dbReference type="PROSITE" id="PS50885">
    <property type="entry name" value="HAMP"/>
    <property type="match status" value="1"/>
</dbReference>
<evidence type="ECO:0000256" key="2">
    <source>
        <dbReference type="ARBA" id="ARBA00029447"/>
    </source>
</evidence>
<feature type="domain" description="HAMP" evidence="8">
    <location>
        <begin position="267"/>
        <end position="308"/>
    </location>
</feature>
<proteinExistence type="inferred from homology"/>
<keyword evidence="6" id="KW-0472">Membrane</keyword>
<keyword evidence="1" id="KW-0488">Methylation</keyword>
<evidence type="ECO:0000256" key="5">
    <source>
        <dbReference type="SAM" id="MobiDB-lite"/>
    </source>
</evidence>
<dbReference type="SUPFAM" id="SSF58104">
    <property type="entry name" value="Methyl-accepting chemotaxis protein (MCP) signaling domain"/>
    <property type="match status" value="1"/>
</dbReference>
<keyword evidence="10" id="KW-1185">Reference proteome</keyword>
<feature type="compositionally biased region" description="Polar residues" evidence="5">
    <location>
        <begin position="596"/>
        <end position="611"/>
    </location>
</feature>
<reference evidence="9 10" key="1">
    <citation type="submission" date="2023-10" db="EMBL/GenBank/DDBJ databases">
        <title>Noviherbaspirillum sp. CPCC 100848 genome assembly.</title>
        <authorList>
            <person name="Li X.Y."/>
            <person name="Fang X.M."/>
        </authorList>
    </citation>
    <scope>NUCLEOTIDE SEQUENCE [LARGE SCALE GENOMIC DNA]</scope>
    <source>
        <strain evidence="9 10">CPCC 100848</strain>
    </source>
</reference>
<dbReference type="InterPro" id="IPR004089">
    <property type="entry name" value="MCPsignal_dom"/>
</dbReference>
<dbReference type="SMART" id="SM00283">
    <property type="entry name" value="MA"/>
    <property type="match status" value="1"/>
</dbReference>
<evidence type="ECO:0000313" key="9">
    <source>
        <dbReference type="EMBL" id="MEC4718010.1"/>
    </source>
</evidence>
<feature type="domain" description="Methyl-accepting transducer" evidence="7">
    <location>
        <begin position="313"/>
        <end position="542"/>
    </location>
</feature>
<keyword evidence="6" id="KW-0812">Transmembrane</keyword>
<keyword evidence="4" id="KW-0175">Coiled coil</keyword>
<evidence type="ECO:0000256" key="3">
    <source>
        <dbReference type="PROSITE-ProRule" id="PRU00284"/>
    </source>
</evidence>
<evidence type="ECO:0000259" key="7">
    <source>
        <dbReference type="PROSITE" id="PS50111"/>
    </source>
</evidence>
<evidence type="ECO:0000256" key="6">
    <source>
        <dbReference type="SAM" id="Phobius"/>
    </source>
</evidence>
<name>A0ABU6J310_9BURK</name>
<feature type="coiled-coil region" evidence="4">
    <location>
        <begin position="513"/>
        <end position="540"/>
    </location>
</feature>
<dbReference type="PANTHER" id="PTHR43531">
    <property type="entry name" value="PROTEIN ICFG"/>
    <property type="match status" value="1"/>
</dbReference>
<dbReference type="Gene3D" id="1.10.287.950">
    <property type="entry name" value="Methyl-accepting chemotaxis protein"/>
    <property type="match status" value="1"/>
</dbReference>
<dbReference type="Pfam" id="PF00015">
    <property type="entry name" value="MCPsignal"/>
    <property type="match status" value="1"/>
</dbReference>
<evidence type="ECO:0000256" key="4">
    <source>
        <dbReference type="SAM" id="Coils"/>
    </source>
</evidence>
<protein>
    <submittedName>
        <fullName evidence="9">Methyl-accepting chemotaxis protein</fullName>
    </submittedName>
</protein>
<feature type="transmembrane region" description="Helical" evidence="6">
    <location>
        <begin position="50"/>
        <end position="70"/>
    </location>
</feature>
<gene>
    <name evidence="9" type="ORF">RY831_02510</name>
</gene>
<feature type="transmembrane region" description="Helical" evidence="6">
    <location>
        <begin position="231"/>
        <end position="251"/>
    </location>
</feature>
<dbReference type="InterPro" id="IPR024478">
    <property type="entry name" value="HlyB_4HB_MCP"/>
</dbReference>
<organism evidence="9 10">
    <name type="scientific">Noviherbaspirillum album</name>
    <dbReference type="NCBI Taxonomy" id="3080276"/>
    <lineage>
        <taxon>Bacteria</taxon>
        <taxon>Pseudomonadati</taxon>
        <taxon>Pseudomonadota</taxon>
        <taxon>Betaproteobacteria</taxon>
        <taxon>Burkholderiales</taxon>
        <taxon>Oxalobacteraceae</taxon>
        <taxon>Noviherbaspirillum</taxon>
    </lineage>
</organism>
<comment type="caution">
    <text evidence="9">The sequence shown here is derived from an EMBL/GenBank/DDBJ whole genome shotgun (WGS) entry which is preliminary data.</text>
</comment>
<keyword evidence="6" id="KW-1133">Transmembrane helix</keyword>
<dbReference type="InterPro" id="IPR003660">
    <property type="entry name" value="HAMP_dom"/>
</dbReference>
<sequence>MTQGNILLHCRIGNFVNFGNFGVFLPPALPLGHPFGDFKVIKHMKVGTRLITAFLLVSFFGAIVAGIGIYKMSIINEQSAVMYERELRGLSFIKEANINLIYVGRSLRTVLLASDEAERRRAAENVDKQLRLLTTNVEKANPLFKNEQGKKMLAELDDRIRDYKSATAELLNKVSSESLQENRESVEFLLKTFNPISTAIDDKMSELSALKEENAKTTAEENQLLYDQARMLMITLVLCSIGFGVGLGIMITRGLTRQLGGEPAYAADVADRIASGDLTTEVRLRSGDESSMLHAMKKMRESLAQIVAEVRKGTDSIASASSQIATGNLDLSSRTEEQASSLEETASSMEELTSTVRQNADNARQANILAVSASEVASKGGAVVSEVVSTMGAINESARKIVDIIGVIDGIAFQTNILALNAAVEAARAGEQGRGFAVVAGEVRTLAQRSANAAKEIRVLIGDSVEKVESGSKLVDQAGSTMQEVVESVRRVSDIINEITAASQEQTSGIEQINQAISQMDEVTQQNAALVEEAAAASAALQDQAAKQMELVSVFRLDDRHAASSAVHASAASDGMLSSPIRSAYPASAQPLVPAASTSPARRQSAMSNARHSADWEEF</sequence>
<evidence type="ECO:0000256" key="1">
    <source>
        <dbReference type="ARBA" id="ARBA00022481"/>
    </source>
</evidence>
<dbReference type="EMBL" id="JAWIIV010000001">
    <property type="protein sequence ID" value="MEC4718010.1"/>
    <property type="molecule type" value="Genomic_DNA"/>
</dbReference>
<dbReference type="PANTHER" id="PTHR43531:SF14">
    <property type="entry name" value="METHYL-ACCEPTING CHEMOTAXIS PROTEIN I-RELATED"/>
    <property type="match status" value="1"/>
</dbReference>
<dbReference type="CDD" id="cd11386">
    <property type="entry name" value="MCP_signal"/>
    <property type="match status" value="1"/>
</dbReference>
<dbReference type="PRINTS" id="PR00260">
    <property type="entry name" value="CHEMTRNSDUCR"/>
</dbReference>
<feature type="transmembrane region" description="Helical" evidence="6">
    <location>
        <begin position="12"/>
        <end position="30"/>
    </location>
</feature>
<dbReference type="PROSITE" id="PS50111">
    <property type="entry name" value="CHEMOTAXIS_TRANSDUC_2"/>
    <property type="match status" value="1"/>
</dbReference>